<dbReference type="InterPro" id="IPR050887">
    <property type="entry name" value="Beta-mannosidase_GH2"/>
</dbReference>
<comment type="caution">
    <text evidence="18">The sequence shown here is derived from an EMBL/GenBank/DDBJ whole genome shotgun (WGS) entry which is preliminary data.</text>
</comment>
<evidence type="ECO:0000313" key="19">
    <source>
        <dbReference type="Proteomes" id="UP000245812"/>
    </source>
</evidence>
<dbReference type="Proteomes" id="UP000245812">
    <property type="component" value="Unassembled WGS sequence"/>
</dbReference>
<evidence type="ECO:0000259" key="17">
    <source>
        <dbReference type="Pfam" id="PF22666"/>
    </source>
</evidence>
<evidence type="ECO:0000256" key="1">
    <source>
        <dbReference type="ARBA" id="ARBA00000829"/>
    </source>
</evidence>
<dbReference type="Pfam" id="PF00703">
    <property type="entry name" value="Glyco_hydro_2"/>
    <property type="match status" value="1"/>
</dbReference>
<dbReference type="EC" id="3.2.1.25" evidence="5"/>
<gene>
    <name evidence="18" type="ORF">C7456_10412</name>
</gene>
<name>A0A316IHE9_9GAMM</name>
<evidence type="ECO:0000256" key="10">
    <source>
        <dbReference type="ARBA" id="ARBA00038429"/>
    </source>
</evidence>
<dbReference type="AlphaFoldDB" id="A0A316IHE9"/>
<dbReference type="PANTHER" id="PTHR43730">
    <property type="entry name" value="BETA-MANNOSIDASE"/>
    <property type="match status" value="1"/>
</dbReference>
<comment type="catalytic activity">
    <reaction evidence="1">
        <text>Hydrolysis of terminal, non-reducing beta-D-mannose residues in beta-D-mannosides.</text>
        <dbReference type="EC" id="3.2.1.25"/>
    </reaction>
</comment>
<dbReference type="Pfam" id="PF17786">
    <property type="entry name" value="Mannosidase_ig"/>
    <property type="match status" value="1"/>
</dbReference>
<evidence type="ECO:0000259" key="14">
    <source>
        <dbReference type="Pfam" id="PF00703"/>
    </source>
</evidence>
<feature type="domain" description="Glycoside hydrolase family 2 immunoglobulin-like beta-sandwich" evidence="14">
    <location>
        <begin position="245"/>
        <end position="353"/>
    </location>
</feature>
<evidence type="ECO:0000256" key="8">
    <source>
        <dbReference type="ARBA" id="ARBA00023180"/>
    </source>
</evidence>
<dbReference type="Pfam" id="PF17753">
    <property type="entry name" value="Ig_mannosidase"/>
    <property type="match status" value="1"/>
</dbReference>
<evidence type="ECO:0000256" key="9">
    <source>
        <dbReference type="ARBA" id="ARBA00023295"/>
    </source>
</evidence>
<feature type="domain" description="Beta-mannosidase-like galactose-binding" evidence="17">
    <location>
        <begin position="63"/>
        <end position="234"/>
    </location>
</feature>
<feature type="domain" description="Mannosidase Ig/CBM-like" evidence="16">
    <location>
        <begin position="718"/>
        <end position="803"/>
    </location>
</feature>
<dbReference type="Pfam" id="PF22666">
    <property type="entry name" value="Glyco_hydro_2_N2"/>
    <property type="match status" value="1"/>
</dbReference>
<keyword evidence="19" id="KW-1185">Reference proteome</keyword>
<dbReference type="InterPro" id="IPR017853">
    <property type="entry name" value="GH"/>
</dbReference>
<dbReference type="GO" id="GO:0004567">
    <property type="term" value="F:beta-mannosidase activity"/>
    <property type="evidence" value="ECO:0007669"/>
    <property type="project" value="UniProtKB-EC"/>
</dbReference>
<sequence>MAEASLHDRTRRGWRRAVRALALAAALAGAGAPRAQDLSTQALTAGWRFRLAPDAPAARAQPQAAAWHAAQVPGSVQTDLLAAGLIGDPFWRDNEASLQWIGLADWEYRLDFRLDPALAAKRHLELVFDGLDTFADVELNGRPLLFADNMFRRWRVDAKPYLHAGDNRLRVVFHSPVARLQPWLAKQPYALPGEFDSAFGDEPPGRQTANYVRKAAYQYGWDWGPRYVTAGLWQPVRLEGWDALRLADFHIAQDRVDAERAQLHAQVEVQAERAGPARLAVRWTAPDGRRGEAAREVALTAGRNTLDLPLTIDRPQRWWPAGYGPQNLYRFHVVVTDADGRPLAEAERGTGLRRVELRRERDRWGRGFAFVVNGVPVFAKGANLIPFDSFPARMDEARMRQLLASARDANMNMLRVWGGGIYPSDAFFDEADRLGLMVWQDFMFGGAVPPYDEAFRANVEQEARQQVRRLRDHPSLVLWCGNNEVQTGWEAWPDRKAFAQAIGAAERARVEQGMRALFDRTLRAVAREESPEVPYWAGSPGTDYAGPANVPGDGDYHYWEVWSGEARPVEEYLRVTPRFQSEYGLQSLPAMDTIRAFAAPGDLSPESPVLRAHQKYDKGNGNRRLLLYVRRGYGEPRDFESFAYLSQVMQAEGIELAADHLRSARPRSMGSLYWQLNDVWPGASWSSIDYFGRWKALQFHARRFYAPLRLAAFHDGGRVRAWLVSDRREPLDGELAVRVLGFDGHELSARREAVRAAPLASTPALDLDDRALLRGADPARTVVVLEWRVGGETVSRRLVFFRPAVALALPDPGLTAEVRDDGHGPLLEIAATRLARAIWIDFNGLEVQVSDNAFDLLPGEHRQVRLTTTADIEALRRALRLRSLAGATRPAPGAAR</sequence>
<evidence type="ECO:0000256" key="11">
    <source>
        <dbReference type="ARBA" id="ARBA00041069"/>
    </source>
</evidence>
<dbReference type="SUPFAM" id="SSF51445">
    <property type="entry name" value="(Trans)glycosidases"/>
    <property type="match status" value="1"/>
</dbReference>
<keyword evidence="13" id="KW-0732">Signal</keyword>
<dbReference type="Gene3D" id="2.60.40.10">
    <property type="entry name" value="Immunoglobulins"/>
    <property type="match status" value="3"/>
</dbReference>
<dbReference type="GO" id="GO:0005975">
    <property type="term" value="P:carbohydrate metabolic process"/>
    <property type="evidence" value="ECO:0007669"/>
    <property type="project" value="InterPro"/>
</dbReference>
<dbReference type="Gene3D" id="3.20.20.80">
    <property type="entry name" value="Glycosidases"/>
    <property type="match status" value="1"/>
</dbReference>
<comment type="subcellular location">
    <subcellularLocation>
        <location evidence="2">Secreted</location>
    </subcellularLocation>
</comment>
<evidence type="ECO:0000256" key="4">
    <source>
        <dbReference type="ARBA" id="ARBA00011738"/>
    </source>
</evidence>
<evidence type="ECO:0000256" key="6">
    <source>
        <dbReference type="ARBA" id="ARBA00022525"/>
    </source>
</evidence>
<dbReference type="FunFam" id="3.20.20.80:FF:000050">
    <property type="entry name" value="Beta-mannosidase B"/>
    <property type="match status" value="1"/>
</dbReference>
<dbReference type="RefSeq" id="WP_109722816.1">
    <property type="nucleotide sequence ID" value="NZ_MSZV01000007.1"/>
</dbReference>
<reference evidence="18 19" key="1">
    <citation type="submission" date="2018-05" db="EMBL/GenBank/DDBJ databases">
        <title>Genomic Encyclopedia of Type Strains, Phase IV (KMG-IV): sequencing the most valuable type-strain genomes for metagenomic binning, comparative biology and taxonomic classification.</title>
        <authorList>
            <person name="Goeker M."/>
        </authorList>
    </citation>
    <scope>NUCLEOTIDE SEQUENCE [LARGE SCALE GENOMIC DNA]</scope>
    <source>
        <strain evidence="18 19">DSM 14263</strain>
    </source>
</reference>
<dbReference type="SUPFAM" id="SSF49785">
    <property type="entry name" value="Galactose-binding domain-like"/>
    <property type="match status" value="1"/>
</dbReference>
<dbReference type="SUPFAM" id="SSF49303">
    <property type="entry name" value="beta-Galactosidase/glucuronidase domain"/>
    <property type="match status" value="3"/>
</dbReference>
<feature type="domain" description="Beta-mannosidase Ig-fold" evidence="15">
    <location>
        <begin position="809"/>
        <end position="885"/>
    </location>
</feature>
<comment type="subunit">
    <text evidence="4">Homodimer.</text>
</comment>
<dbReference type="InterPro" id="IPR013783">
    <property type="entry name" value="Ig-like_fold"/>
</dbReference>
<evidence type="ECO:0000259" key="15">
    <source>
        <dbReference type="Pfam" id="PF17753"/>
    </source>
</evidence>
<keyword evidence="7" id="KW-0378">Hydrolase</keyword>
<dbReference type="InterPro" id="IPR041625">
    <property type="entry name" value="Beta-mannosidase_Ig"/>
</dbReference>
<dbReference type="InterPro" id="IPR006311">
    <property type="entry name" value="TAT_signal"/>
</dbReference>
<dbReference type="PROSITE" id="PS51318">
    <property type="entry name" value="TAT"/>
    <property type="match status" value="1"/>
</dbReference>
<evidence type="ECO:0000256" key="12">
    <source>
        <dbReference type="ARBA" id="ARBA00041614"/>
    </source>
</evidence>
<dbReference type="InterPro" id="IPR006102">
    <property type="entry name" value="Ig-like_GH2"/>
</dbReference>
<evidence type="ECO:0000256" key="3">
    <source>
        <dbReference type="ARBA" id="ARBA00004740"/>
    </source>
</evidence>
<evidence type="ECO:0000313" key="18">
    <source>
        <dbReference type="EMBL" id="PWK89664.1"/>
    </source>
</evidence>
<comment type="similarity">
    <text evidence="10">Belongs to the glycosyl hydrolase 2 family. Beta-mannosidase B subfamily.</text>
</comment>
<evidence type="ECO:0000256" key="2">
    <source>
        <dbReference type="ARBA" id="ARBA00004613"/>
    </source>
</evidence>
<dbReference type="GO" id="GO:0005576">
    <property type="term" value="C:extracellular region"/>
    <property type="evidence" value="ECO:0007669"/>
    <property type="project" value="UniProtKB-SubCell"/>
</dbReference>
<evidence type="ECO:0000256" key="5">
    <source>
        <dbReference type="ARBA" id="ARBA00012754"/>
    </source>
</evidence>
<proteinExistence type="inferred from homology"/>
<keyword evidence="6" id="KW-0964">Secreted</keyword>
<dbReference type="GO" id="GO:0006516">
    <property type="term" value="P:glycoprotein catabolic process"/>
    <property type="evidence" value="ECO:0007669"/>
    <property type="project" value="TreeGrafter"/>
</dbReference>
<dbReference type="InterPro" id="IPR054593">
    <property type="entry name" value="Beta-mannosidase-like_N2"/>
</dbReference>
<dbReference type="OrthoDB" id="9758603at2"/>
<keyword evidence="9" id="KW-0326">Glycosidase</keyword>
<dbReference type="PANTHER" id="PTHR43730:SF1">
    <property type="entry name" value="BETA-MANNOSIDASE"/>
    <property type="match status" value="1"/>
</dbReference>
<dbReference type="EMBL" id="QGHC01000004">
    <property type="protein sequence ID" value="PWK89664.1"/>
    <property type="molecule type" value="Genomic_DNA"/>
</dbReference>
<feature type="chain" id="PRO_5016421569" description="Beta-mannosidase B" evidence="13">
    <location>
        <begin position="36"/>
        <end position="896"/>
    </location>
</feature>
<dbReference type="InterPro" id="IPR008979">
    <property type="entry name" value="Galactose-bd-like_sf"/>
</dbReference>
<dbReference type="InterPro" id="IPR036156">
    <property type="entry name" value="Beta-gal/glucu_dom_sf"/>
</dbReference>
<accession>A0A316IHE9</accession>
<dbReference type="Gene3D" id="2.60.120.260">
    <property type="entry name" value="Galactose-binding domain-like"/>
    <property type="match status" value="1"/>
</dbReference>
<feature type="signal peptide" evidence="13">
    <location>
        <begin position="1"/>
        <end position="35"/>
    </location>
</feature>
<keyword evidence="8" id="KW-0325">Glycoprotein</keyword>
<dbReference type="InterPro" id="IPR041447">
    <property type="entry name" value="Mannosidase_ig"/>
</dbReference>
<evidence type="ECO:0000256" key="7">
    <source>
        <dbReference type="ARBA" id="ARBA00022801"/>
    </source>
</evidence>
<evidence type="ECO:0000256" key="13">
    <source>
        <dbReference type="SAM" id="SignalP"/>
    </source>
</evidence>
<evidence type="ECO:0000259" key="16">
    <source>
        <dbReference type="Pfam" id="PF17786"/>
    </source>
</evidence>
<comment type="pathway">
    <text evidence="3">Glycan metabolism; N-glycan degradation.</text>
</comment>
<organism evidence="18 19">
    <name type="scientific">Fulvimonas soli</name>
    <dbReference type="NCBI Taxonomy" id="155197"/>
    <lineage>
        <taxon>Bacteria</taxon>
        <taxon>Pseudomonadati</taxon>
        <taxon>Pseudomonadota</taxon>
        <taxon>Gammaproteobacteria</taxon>
        <taxon>Lysobacterales</taxon>
        <taxon>Rhodanobacteraceae</taxon>
        <taxon>Fulvimonas</taxon>
    </lineage>
</organism>
<protein>
    <recommendedName>
        <fullName evidence="11">Beta-mannosidase B</fullName>
        <ecNumber evidence="5">3.2.1.25</ecNumber>
    </recommendedName>
    <alternativeName>
        <fullName evidence="12">Mannanase B</fullName>
    </alternativeName>
</protein>